<name>A0ABT4KKU5_9HYPH</name>
<protein>
    <submittedName>
        <fullName evidence="2">Uncharacterized protein</fullName>
    </submittedName>
</protein>
<organism evidence="2 3">
    <name type="scientific">Sinorhizobium psoraleae</name>
    <dbReference type="NCBI Taxonomy" id="520838"/>
    <lineage>
        <taxon>Bacteria</taxon>
        <taxon>Pseudomonadati</taxon>
        <taxon>Pseudomonadota</taxon>
        <taxon>Alphaproteobacteria</taxon>
        <taxon>Hyphomicrobiales</taxon>
        <taxon>Rhizobiaceae</taxon>
        <taxon>Sinorhizobium/Ensifer group</taxon>
        <taxon>Sinorhizobium</taxon>
    </lineage>
</organism>
<dbReference type="Proteomes" id="UP001079430">
    <property type="component" value="Unassembled WGS sequence"/>
</dbReference>
<sequence>MYPFLIKQRLKKVGRKLGKSMFNDTLNPDEAYADRIARDFGIEWHDARDAYHQNPRFWEESCKEDPVGFPGGPAMAPSERTSRLPAATVPPDGVSSPEKSGIWDKLFPGRVSLRRAQDDWRE</sequence>
<feature type="region of interest" description="Disordered" evidence="1">
    <location>
        <begin position="62"/>
        <end position="101"/>
    </location>
</feature>
<gene>
    <name evidence="2" type="ORF">O3W52_21665</name>
</gene>
<evidence type="ECO:0000256" key="1">
    <source>
        <dbReference type="SAM" id="MobiDB-lite"/>
    </source>
</evidence>
<proteinExistence type="predicted"/>
<reference evidence="2" key="1">
    <citation type="submission" date="2022-10" db="EMBL/GenBank/DDBJ databases">
        <title>Whole genome sequencing of three plant growth promoting bacteria isolated from Vachellia tortilis subsp. raddiana in Morocco.</title>
        <authorList>
            <person name="Hnini M."/>
            <person name="Zouagui R."/>
            <person name="Zouagui H."/>
            <person name="Chemao Elfihri M.-W."/>
            <person name="Ibrahimi A."/>
            <person name="Sbabou L."/>
            <person name="Aurag J."/>
        </authorList>
    </citation>
    <scope>NUCLEOTIDE SEQUENCE</scope>
    <source>
        <strain evidence="2">LMR678</strain>
    </source>
</reference>
<evidence type="ECO:0000313" key="2">
    <source>
        <dbReference type="EMBL" id="MCZ4092575.1"/>
    </source>
</evidence>
<evidence type="ECO:0000313" key="3">
    <source>
        <dbReference type="Proteomes" id="UP001079430"/>
    </source>
</evidence>
<dbReference type="RefSeq" id="WP_269283100.1">
    <property type="nucleotide sequence ID" value="NZ_JAPVOI010000004.1"/>
</dbReference>
<comment type="caution">
    <text evidence="2">The sequence shown here is derived from an EMBL/GenBank/DDBJ whole genome shotgun (WGS) entry which is preliminary data.</text>
</comment>
<accession>A0ABT4KKU5</accession>
<dbReference type="EMBL" id="JAPVOI010000004">
    <property type="protein sequence ID" value="MCZ4092575.1"/>
    <property type="molecule type" value="Genomic_DNA"/>
</dbReference>
<keyword evidence="3" id="KW-1185">Reference proteome</keyword>